<keyword evidence="2" id="KW-0732">Signal</keyword>
<feature type="compositionally biased region" description="Polar residues" evidence="1">
    <location>
        <begin position="180"/>
        <end position="197"/>
    </location>
</feature>
<proteinExistence type="predicted"/>
<protein>
    <recommendedName>
        <fullName evidence="5">Prp 4 CRoW domain-containing protein</fullName>
    </recommendedName>
</protein>
<evidence type="ECO:0008006" key="5">
    <source>
        <dbReference type="Google" id="ProtNLM"/>
    </source>
</evidence>
<feature type="region of interest" description="Disordered" evidence="1">
    <location>
        <begin position="180"/>
        <end position="223"/>
    </location>
</feature>
<evidence type="ECO:0000313" key="4">
    <source>
        <dbReference type="Proteomes" id="UP000029964"/>
    </source>
</evidence>
<sequence length="241" mass="24673">MLFRSATSVAVLACAASAAAKPQPYKLAVMAVPGMSLSRRDTGGYQPEESDCGDGNTCAEACGTGYAHCPSEDSLMHCFNPEVNQSCCTDGTGNSCDAGYYCTHDTKLETWCCPDSMDLEECASAYGVKGGLKTPEPSTAEVKAESVSTSTPTSTPSSTPIVTETITTPVTTTECETTSQWTSPNATVTTGYGTSTPVVPLPPVETSDVGEPEPTQPTGAASGSGVSLAFLVAAAGFVALF</sequence>
<dbReference type="Proteomes" id="UP000029964">
    <property type="component" value="Unassembled WGS sequence"/>
</dbReference>
<feature type="signal peptide" evidence="2">
    <location>
        <begin position="1"/>
        <end position="20"/>
    </location>
</feature>
<keyword evidence="4" id="KW-1185">Reference proteome</keyword>
<reference evidence="4" key="1">
    <citation type="journal article" date="2014" name="Genome Announc.">
        <title>Genome sequence and annotation of Acremonium chrysogenum, producer of the beta-lactam antibiotic cephalosporin C.</title>
        <authorList>
            <person name="Terfehr D."/>
            <person name="Dahlmann T.A."/>
            <person name="Specht T."/>
            <person name="Zadra I."/>
            <person name="Kuernsteiner H."/>
            <person name="Kueck U."/>
        </authorList>
    </citation>
    <scope>NUCLEOTIDE SEQUENCE [LARGE SCALE GENOMIC DNA]</scope>
    <source>
        <strain evidence="4">ATCC 11550 / CBS 779.69 / DSM 880 / IAM 14645 / JCM 23072 / IMI 49137</strain>
    </source>
</reference>
<name>A0A086T0Q2_HAPC1</name>
<dbReference type="EMBL" id="JPKY01000081">
    <property type="protein sequence ID" value="KFH42934.1"/>
    <property type="molecule type" value="Genomic_DNA"/>
</dbReference>
<feature type="chain" id="PRO_5001815270" description="Prp 4 CRoW domain-containing protein" evidence="2">
    <location>
        <begin position="21"/>
        <end position="241"/>
    </location>
</feature>
<evidence type="ECO:0000313" key="3">
    <source>
        <dbReference type="EMBL" id="KFH42934.1"/>
    </source>
</evidence>
<accession>A0A086T0Q2</accession>
<feature type="compositionally biased region" description="Low complexity" evidence="1">
    <location>
        <begin position="145"/>
        <end position="161"/>
    </location>
</feature>
<comment type="caution">
    <text evidence="3">The sequence shown here is derived from an EMBL/GenBank/DDBJ whole genome shotgun (WGS) entry which is preliminary data.</text>
</comment>
<feature type="region of interest" description="Disordered" evidence="1">
    <location>
        <begin position="130"/>
        <end position="161"/>
    </location>
</feature>
<dbReference type="HOGENOM" id="CLU_078841_1_0_1"/>
<gene>
    <name evidence="3" type="ORF">ACRE_063010</name>
</gene>
<organism evidence="3 4">
    <name type="scientific">Hapsidospora chrysogenum (strain ATCC 11550 / CBS 779.69 / DSM 880 / IAM 14645 / JCM 23072 / IMI 49137)</name>
    <name type="common">Acremonium chrysogenum</name>
    <dbReference type="NCBI Taxonomy" id="857340"/>
    <lineage>
        <taxon>Eukaryota</taxon>
        <taxon>Fungi</taxon>
        <taxon>Dikarya</taxon>
        <taxon>Ascomycota</taxon>
        <taxon>Pezizomycotina</taxon>
        <taxon>Sordariomycetes</taxon>
        <taxon>Hypocreomycetidae</taxon>
        <taxon>Hypocreales</taxon>
        <taxon>Bionectriaceae</taxon>
        <taxon>Hapsidospora</taxon>
    </lineage>
</organism>
<evidence type="ECO:0000256" key="1">
    <source>
        <dbReference type="SAM" id="MobiDB-lite"/>
    </source>
</evidence>
<evidence type="ECO:0000256" key="2">
    <source>
        <dbReference type="SAM" id="SignalP"/>
    </source>
</evidence>
<dbReference type="OrthoDB" id="5409186at2759"/>
<dbReference type="AlphaFoldDB" id="A0A086T0Q2"/>